<proteinExistence type="predicted"/>
<dbReference type="PANTHER" id="PTHR38048">
    <property type="entry name" value="EXPRESSED PROTEIN"/>
    <property type="match status" value="1"/>
</dbReference>
<evidence type="ECO:0000313" key="1">
    <source>
        <dbReference type="EMBL" id="RAO67507.1"/>
    </source>
</evidence>
<dbReference type="GeneID" id="63792735"/>
<dbReference type="OrthoDB" id="58416at2759"/>
<sequence length="103" mass="11662">MVGYHDSEEAVLFPKIEESIGIKGVMDEDMAEHAAFHADFDTTKQYIDKCLASTSEYRGTDLVKILDTYGSAFYDHLAPLNYFPLTSTTSPYEKLVMQPRSTR</sequence>
<evidence type="ECO:0008006" key="3">
    <source>
        <dbReference type="Google" id="ProtNLM"/>
    </source>
</evidence>
<comment type="caution">
    <text evidence="1">The sequence shown here is derived from an EMBL/GenBank/DDBJ whole genome shotgun (WGS) entry which is preliminary data.</text>
</comment>
<dbReference type="RefSeq" id="XP_040732023.1">
    <property type="nucleotide sequence ID" value="XM_040875784.1"/>
</dbReference>
<dbReference type="InterPro" id="IPR053206">
    <property type="entry name" value="Dimeric_xanthone_biosynth"/>
</dbReference>
<dbReference type="PANTHER" id="PTHR38048:SF2">
    <property type="entry name" value="HEMERYTHRIN-LIKE DOMAIN-CONTAINING PROTEIN"/>
    <property type="match status" value="1"/>
</dbReference>
<organism evidence="1 2">
    <name type="scientific">Talaromyces amestolkiae</name>
    <dbReference type="NCBI Taxonomy" id="1196081"/>
    <lineage>
        <taxon>Eukaryota</taxon>
        <taxon>Fungi</taxon>
        <taxon>Dikarya</taxon>
        <taxon>Ascomycota</taxon>
        <taxon>Pezizomycotina</taxon>
        <taxon>Eurotiomycetes</taxon>
        <taxon>Eurotiomycetidae</taxon>
        <taxon>Eurotiales</taxon>
        <taxon>Trichocomaceae</taxon>
        <taxon>Talaromyces</taxon>
        <taxon>Talaromyces sect. Talaromyces</taxon>
    </lineage>
</organism>
<dbReference type="EMBL" id="MIKG01000005">
    <property type="protein sequence ID" value="RAO67507.1"/>
    <property type="molecule type" value="Genomic_DNA"/>
</dbReference>
<dbReference type="STRING" id="1196081.A0A364KVD5"/>
<dbReference type="Gene3D" id="1.20.120.520">
    <property type="entry name" value="nmb1532 protein domain like"/>
    <property type="match status" value="1"/>
</dbReference>
<dbReference type="Proteomes" id="UP000249363">
    <property type="component" value="Unassembled WGS sequence"/>
</dbReference>
<keyword evidence="2" id="KW-1185">Reference proteome</keyword>
<evidence type="ECO:0000313" key="2">
    <source>
        <dbReference type="Proteomes" id="UP000249363"/>
    </source>
</evidence>
<protein>
    <recommendedName>
        <fullName evidence="3">Hemerythrin-like domain-containing protein</fullName>
    </recommendedName>
</protein>
<name>A0A364KVD5_TALAM</name>
<reference evidence="1 2" key="1">
    <citation type="journal article" date="2017" name="Biotechnol. Biofuels">
        <title>Differential beta-glucosidase expression as a function of carbon source availability in Talaromyces amestolkiae: a genomic and proteomic approach.</title>
        <authorList>
            <person name="de Eugenio L.I."/>
            <person name="Mendez-Liter J.A."/>
            <person name="Nieto-Dominguez M."/>
            <person name="Alonso L."/>
            <person name="Gil-Munoz J."/>
            <person name="Barriuso J."/>
            <person name="Prieto A."/>
            <person name="Martinez M.J."/>
        </authorList>
    </citation>
    <scope>NUCLEOTIDE SEQUENCE [LARGE SCALE GENOMIC DNA]</scope>
    <source>
        <strain evidence="1 2">CIB</strain>
    </source>
</reference>
<dbReference type="AlphaFoldDB" id="A0A364KVD5"/>
<accession>A0A364KVD5</accession>
<gene>
    <name evidence="1" type="ORF">BHQ10_003519</name>
</gene>